<name>A0ABT7XTX3_9NEIS</name>
<sequence>MFTLPDSVEYLIQPGWKNSPDDHWQSHWQRALGARRVENHDWDEPRLDDWLAGLEQAVATASRPVVVVAHSLGCIAVAHYAQRHHKGLAGALLVAPADVERAAAPATLAEFGPIPRERLPFPALVVASTNDPFCHASRAQEMALAWGAPVHWLAEAGHINVDSGHRVWPDGWRLLAALTRALRLPPGQMAY</sequence>
<dbReference type="Proteomes" id="UP001168540">
    <property type="component" value="Unassembled WGS sequence"/>
</dbReference>
<dbReference type="InterPro" id="IPR010662">
    <property type="entry name" value="RBBP9/YdeN"/>
</dbReference>
<gene>
    <name evidence="1" type="ORF">QU481_20280</name>
</gene>
<evidence type="ECO:0000313" key="2">
    <source>
        <dbReference type="Proteomes" id="UP001168540"/>
    </source>
</evidence>
<dbReference type="InterPro" id="IPR029058">
    <property type="entry name" value="AB_hydrolase_fold"/>
</dbReference>
<comment type="caution">
    <text evidence="1">The sequence shown here is derived from an EMBL/GenBank/DDBJ whole genome shotgun (WGS) entry which is preliminary data.</text>
</comment>
<dbReference type="Gene3D" id="3.40.50.1820">
    <property type="entry name" value="alpha/beta hydrolase"/>
    <property type="match status" value="1"/>
</dbReference>
<dbReference type="EC" id="3.-.-.-" evidence="1"/>
<accession>A0ABT7XTX3</accession>
<dbReference type="GO" id="GO:0016787">
    <property type="term" value="F:hydrolase activity"/>
    <property type="evidence" value="ECO:0007669"/>
    <property type="project" value="UniProtKB-KW"/>
</dbReference>
<keyword evidence="1" id="KW-0378">Hydrolase</keyword>
<protein>
    <submittedName>
        <fullName evidence="1">Alpha/beta hydrolase</fullName>
        <ecNumber evidence="1">3.-.-.-</ecNumber>
    </submittedName>
</protein>
<reference evidence="1" key="1">
    <citation type="submission" date="2023-06" db="EMBL/GenBank/DDBJ databases">
        <authorList>
            <person name="Zhang S."/>
        </authorList>
    </citation>
    <scope>NUCLEOTIDE SEQUENCE</scope>
    <source>
        <strain evidence="1">SG2303</strain>
    </source>
</reference>
<keyword evidence="2" id="KW-1185">Reference proteome</keyword>
<dbReference type="SUPFAM" id="SSF53474">
    <property type="entry name" value="alpha/beta-Hydrolases"/>
    <property type="match status" value="1"/>
</dbReference>
<organism evidence="1 2">
    <name type="scientific">Crenobacter oryzisoli</name>
    <dbReference type="NCBI Taxonomy" id="3056844"/>
    <lineage>
        <taxon>Bacteria</taxon>
        <taxon>Pseudomonadati</taxon>
        <taxon>Pseudomonadota</taxon>
        <taxon>Betaproteobacteria</taxon>
        <taxon>Neisseriales</taxon>
        <taxon>Neisseriaceae</taxon>
        <taxon>Crenobacter</taxon>
    </lineage>
</organism>
<dbReference type="EMBL" id="JAUEDK010000056">
    <property type="protein sequence ID" value="MDN0077183.1"/>
    <property type="molecule type" value="Genomic_DNA"/>
</dbReference>
<evidence type="ECO:0000313" key="1">
    <source>
        <dbReference type="EMBL" id="MDN0077183.1"/>
    </source>
</evidence>
<proteinExistence type="predicted"/>
<dbReference type="Pfam" id="PF06821">
    <property type="entry name" value="Ser_hydrolase"/>
    <property type="match status" value="1"/>
</dbReference>
<dbReference type="RefSeq" id="WP_289831826.1">
    <property type="nucleotide sequence ID" value="NZ_JAUEDK010000056.1"/>
</dbReference>